<name>A0A2U9B652_SCOMX</name>
<accession>A0A2U9B652</accession>
<evidence type="ECO:0000313" key="2">
    <source>
        <dbReference type="Proteomes" id="UP000246464"/>
    </source>
</evidence>
<gene>
    <name evidence="1" type="ORF">SMAX5B_000619</name>
</gene>
<evidence type="ECO:0000313" key="1">
    <source>
        <dbReference type="EMBL" id="AWO99432.1"/>
    </source>
</evidence>
<reference evidence="1 2" key="1">
    <citation type="submission" date="2017-12" db="EMBL/GenBank/DDBJ databases">
        <title>Integrating genomic resources of turbot (Scophthalmus maximus) in depth evaluation of genetic and physical mapping variation across individuals.</title>
        <authorList>
            <person name="Martinez P."/>
        </authorList>
    </citation>
    <scope>NUCLEOTIDE SEQUENCE [LARGE SCALE GENOMIC DNA]</scope>
</reference>
<sequence>MAARAGRGFALPGALVGRATATRRAGRPIRFELVAGAARTPTFKLQTELEFLRA</sequence>
<proteinExistence type="predicted"/>
<dbReference type="Proteomes" id="UP000246464">
    <property type="component" value="Chromosome 3"/>
</dbReference>
<dbReference type="AlphaFoldDB" id="A0A2U9B652"/>
<organism evidence="1 2">
    <name type="scientific">Scophthalmus maximus</name>
    <name type="common">Turbot</name>
    <name type="synonym">Psetta maxima</name>
    <dbReference type="NCBI Taxonomy" id="52904"/>
    <lineage>
        <taxon>Eukaryota</taxon>
        <taxon>Metazoa</taxon>
        <taxon>Chordata</taxon>
        <taxon>Craniata</taxon>
        <taxon>Vertebrata</taxon>
        <taxon>Euteleostomi</taxon>
        <taxon>Actinopterygii</taxon>
        <taxon>Neopterygii</taxon>
        <taxon>Teleostei</taxon>
        <taxon>Neoteleostei</taxon>
        <taxon>Acanthomorphata</taxon>
        <taxon>Carangaria</taxon>
        <taxon>Pleuronectiformes</taxon>
        <taxon>Pleuronectoidei</taxon>
        <taxon>Scophthalmidae</taxon>
        <taxon>Scophthalmus</taxon>
    </lineage>
</organism>
<keyword evidence="2" id="KW-1185">Reference proteome</keyword>
<protein>
    <submittedName>
        <fullName evidence="1">Uncharacterized protein</fullName>
    </submittedName>
</protein>
<dbReference type="EMBL" id="CP026245">
    <property type="protein sequence ID" value="AWO99432.1"/>
    <property type="molecule type" value="Genomic_DNA"/>
</dbReference>